<keyword evidence="3" id="KW-1003">Cell membrane</keyword>
<feature type="domain" description="Na+/H+ antiporter MnhB subunit-related protein" evidence="8">
    <location>
        <begin position="200"/>
        <end position="321"/>
    </location>
</feature>
<dbReference type="PANTHER" id="PTHR33932:SF4">
    <property type="entry name" value="NA(+)_H(+) ANTIPORTER SUBUNIT B"/>
    <property type="match status" value="1"/>
</dbReference>
<dbReference type="GO" id="GO:0005886">
    <property type="term" value="C:plasma membrane"/>
    <property type="evidence" value="ECO:0007669"/>
    <property type="project" value="UniProtKB-SubCell"/>
</dbReference>
<feature type="transmembrane region" description="Helical" evidence="7">
    <location>
        <begin position="161"/>
        <end position="178"/>
    </location>
</feature>
<feature type="domain" description="MrpA C-terminal/MbhE" evidence="10">
    <location>
        <begin position="99"/>
        <end position="176"/>
    </location>
</feature>
<reference evidence="11 12" key="1">
    <citation type="submission" date="2019-12" db="EMBL/GenBank/DDBJ databases">
        <title>Genomic-based taxomic classification of the family Erythrobacteraceae.</title>
        <authorList>
            <person name="Xu L."/>
        </authorList>
    </citation>
    <scope>NUCLEOTIDE SEQUENCE [LARGE SCALE GENOMIC DNA]</scope>
    <source>
        <strain evidence="11 12">MCCC 1A09965</strain>
    </source>
</reference>
<feature type="transmembrane region" description="Helical" evidence="7">
    <location>
        <begin position="230"/>
        <end position="250"/>
    </location>
</feature>
<accession>A0A844YGL1</accession>
<evidence type="ECO:0000256" key="1">
    <source>
        <dbReference type="ARBA" id="ARBA00004651"/>
    </source>
</evidence>
<evidence type="ECO:0000259" key="10">
    <source>
        <dbReference type="Pfam" id="PF20501"/>
    </source>
</evidence>
<keyword evidence="4 7" id="KW-0812">Transmembrane</keyword>
<dbReference type="Pfam" id="PF13244">
    <property type="entry name" value="MbhD"/>
    <property type="match status" value="1"/>
</dbReference>
<dbReference type="OrthoDB" id="2085045at2"/>
<evidence type="ECO:0000256" key="4">
    <source>
        <dbReference type="ARBA" id="ARBA00022692"/>
    </source>
</evidence>
<keyword evidence="5 7" id="KW-1133">Transmembrane helix</keyword>
<comment type="subcellular location">
    <subcellularLocation>
        <location evidence="1">Cell membrane</location>
        <topology evidence="1">Multi-pass membrane protein</topology>
    </subcellularLocation>
</comment>
<comment type="caution">
    <text evidence="11">The sequence shown here is derived from an EMBL/GenBank/DDBJ whole genome shotgun (WGS) entry which is preliminary data.</text>
</comment>
<feature type="transmembrane region" description="Helical" evidence="7">
    <location>
        <begin position="303"/>
        <end position="327"/>
    </location>
</feature>
<organism evidence="11 12">
    <name type="scientific">Qipengyuania oceanensis</name>
    <dbReference type="NCBI Taxonomy" id="1463597"/>
    <lineage>
        <taxon>Bacteria</taxon>
        <taxon>Pseudomonadati</taxon>
        <taxon>Pseudomonadota</taxon>
        <taxon>Alphaproteobacteria</taxon>
        <taxon>Sphingomonadales</taxon>
        <taxon>Erythrobacteraceae</taxon>
        <taxon>Qipengyuania</taxon>
    </lineage>
</organism>
<evidence type="ECO:0000259" key="8">
    <source>
        <dbReference type="Pfam" id="PF04039"/>
    </source>
</evidence>
<dbReference type="AlphaFoldDB" id="A0A844YGL1"/>
<keyword evidence="12" id="KW-1185">Reference proteome</keyword>
<feature type="transmembrane region" description="Helical" evidence="7">
    <location>
        <begin position="28"/>
        <end position="45"/>
    </location>
</feature>
<evidence type="ECO:0000256" key="2">
    <source>
        <dbReference type="ARBA" id="ARBA00009425"/>
    </source>
</evidence>
<evidence type="ECO:0000259" key="9">
    <source>
        <dbReference type="Pfam" id="PF13244"/>
    </source>
</evidence>
<feature type="transmembrane region" description="Helical" evidence="7">
    <location>
        <begin position="262"/>
        <end position="283"/>
    </location>
</feature>
<dbReference type="NCBIfam" id="NF009162">
    <property type="entry name" value="PRK12508.1"/>
    <property type="match status" value="1"/>
</dbReference>
<proteinExistence type="inferred from homology"/>
<dbReference type="Pfam" id="PF04039">
    <property type="entry name" value="MnhB"/>
    <property type="match status" value="1"/>
</dbReference>
<gene>
    <name evidence="11" type="ORF">GRI48_05575</name>
</gene>
<evidence type="ECO:0000313" key="12">
    <source>
        <dbReference type="Proteomes" id="UP000445582"/>
    </source>
</evidence>
<dbReference type="EMBL" id="WTYN01000001">
    <property type="protein sequence ID" value="MXO62479.1"/>
    <property type="molecule type" value="Genomic_DNA"/>
</dbReference>
<evidence type="ECO:0000256" key="6">
    <source>
        <dbReference type="ARBA" id="ARBA00023136"/>
    </source>
</evidence>
<dbReference type="NCBIfam" id="NF009161">
    <property type="entry name" value="PRK12507.1"/>
    <property type="match status" value="1"/>
</dbReference>
<dbReference type="RefSeq" id="WP_160675435.1">
    <property type="nucleotide sequence ID" value="NZ_WTYN01000001.1"/>
</dbReference>
<feature type="transmembrane region" description="Helical" evidence="7">
    <location>
        <begin position="57"/>
        <end position="76"/>
    </location>
</feature>
<keyword evidence="6 7" id="KW-0472">Membrane</keyword>
<dbReference type="Pfam" id="PF20501">
    <property type="entry name" value="MbhE"/>
    <property type="match status" value="1"/>
</dbReference>
<dbReference type="InterPro" id="IPR007182">
    <property type="entry name" value="MnhB"/>
</dbReference>
<name>A0A844YGL1_9SPHN</name>
<dbReference type="InterPro" id="IPR050622">
    <property type="entry name" value="CPA3_antiporter_subunitB"/>
</dbReference>
<dbReference type="Proteomes" id="UP000445582">
    <property type="component" value="Unassembled WGS sequence"/>
</dbReference>
<evidence type="ECO:0000313" key="11">
    <source>
        <dbReference type="EMBL" id="MXO62479.1"/>
    </source>
</evidence>
<evidence type="ECO:0000256" key="3">
    <source>
        <dbReference type="ARBA" id="ARBA00022475"/>
    </source>
</evidence>
<sequence>MDTLISISLLTMLVATALSTIFVRDLFAVIMLFGIYSLLSAALFLDLDAPDVALTEAAIGAGIAPILMLGTLALVRRIPHSTPKVRKPVRKVIVPLLAVGLTGAALIYATFDMPAFADPMAAPHNHVAPRYLQQSVDEIDIPNVVTSVLASYRGFDTLGEVFVIFTAGIGVLALLGSLEKHRGETYWQFSDTSSLRHHTVLHVVSKILVPLILLYALYVQFHGDYSPGGGFQAGVIFAAAFILYTMIYGLELAHKVIVPKALFIAMVIGVLLYLGTGIATLSMGGNLLDYDVLAADPIAGQHIGIIVIELGVGICVASVMIAVFLSFAGHAVHSAQDGHAGEKPAEGEGAA</sequence>
<dbReference type="InterPro" id="IPR046806">
    <property type="entry name" value="MrpA_C/MbhE"/>
</dbReference>
<comment type="similarity">
    <text evidence="2">Belongs to the CPA3 antiporters (TC 2.A.63) subunit B family.</text>
</comment>
<feature type="transmembrane region" description="Helical" evidence="7">
    <location>
        <begin position="92"/>
        <end position="111"/>
    </location>
</feature>
<dbReference type="PANTHER" id="PTHR33932">
    <property type="entry name" value="NA(+)/H(+) ANTIPORTER SUBUNIT B"/>
    <property type="match status" value="1"/>
</dbReference>
<feature type="transmembrane region" description="Helical" evidence="7">
    <location>
        <begin position="199"/>
        <end position="218"/>
    </location>
</feature>
<protein>
    <submittedName>
        <fullName evidence="11">DUF4040 domain-containing protein</fullName>
    </submittedName>
</protein>
<dbReference type="InterPro" id="IPR025383">
    <property type="entry name" value="MrpA_C/MbhD"/>
</dbReference>
<evidence type="ECO:0000256" key="7">
    <source>
        <dbReference type="SAM" id="Phobius"/>
    </source>
</evidence>
<feature type="domain" description="MrpA C-terminal/MbhD" evidence="9">
    <location>
        <begin position="12"/>
        <end position="76"/>
    </location>
</feature>
<evidence type="ECO:0000256" key="5">
    <source>
        <dbReference type="ARBA" id="ARBA00022989"/>
    </source>
</evidence>
<dbReference type="NCBIfam" id="NF009159">
    <property type="entry name" value="PRK12504.1"/>
    <property type="match status" value="1"/>
</dbReference>